<dbReference type="HOGENOM" id="CLU_1909347_0_0_1"/>
<dbReference type="Proteomes" id="UP000007266">
    <property type="component" value="Linkage group 3"/>
</dbReference>
<name>D6WDH3_TRICA</name>
<protein>
    <submittedName>
        <fullName evidence="1">Uncharacterized protein</fullName>
    </submittedName>
</protein>
<organism evidence="1 2">
    <name type="scientific">Tribolium castaneum</name>
    <name type="common">Red flour beetle</name>
    <dbReference type="NCBI Taxonomy" id="7070"/>
    <lineage>
        <taxon>Eukaryota</taxon>
        <taxon>Metazoa</taxon>
        <taxon>Ecdysozoa</taxon>
        <taxon>Arthropoda</taxon>
        <taxon>Hexapoda</taxon>
        <taxon>Insecta</taxon>
        <taxon>Pterygota</taxon>
        <taxon>Neoptera</taxon>
        <taxon>Endopterygota</taxon>
        <taxon>Coleoptera</taxon>
        <taxon>Polyphaga</taxon>
        <taxon>Cucujiformia</taxon>
        <taxon>Tenebrionidae</taxon>
        <taxon>Tenebrionidae incertae sedis</taxon>
        <taxon>Tribolium</taxon>
    </lineage>
</organism>
<gene>
    <name evidence="1" type="primary">GLEAN_03661</name>
    <name evidence="1" type="ORF">TcasGA2_TC003661</name>
</gene>
<sequence length="133" mass="15422">MAAQGVHNDTNDKLDFCAQIIDVLRLILTNLFFRTGPIKPFGRRTAIREFENDTVNKVTLVKEEEYKKEFISRNYTKNVEYINYSFLVDRILCGSFCDSVIRRLKTTLVYTARGVIDKYEFRALGGSPIIEKL</sequence>
<dbReference type="EMBL" id="KQ971322">
    <property type="protein sequence ID" value="EFA00775.1"/>
    <property type="molecule type" value="Genomic_DNA"/>
</dbReference>
<accession>D6WDH3</accession>
<dbReference type="AlphaFoldDB" id="D6WDH3"/>
<evidence type="ECO:0000313" key="2">
    <source>
        <dbReference type="Proteomes" id="UP000007266"/>
    </source>
</evidence>
<reference evidence="1 2" key="2">
    <citation type="journal article" date="2010" name="Nucleic Acids Res.">
        <title>BeetleBase in 2010: revisions to provide comprehensive genomic information for Tribolium castaneum.</title>
        <authorList>
            <person name="Kim H.S."/>
            <person name="Murphy T."/>
            <person name="Xia J."/>
            <person name="Caragea D."/>
            <person name="Park Y."/>
            <person name="Beeman R.W."/>
            <person name="Lorenzen M.D."/>
            <person name="Butcher S."/>
            <person name="Manak J.R."/>
            <person name="Brown S.J."/>
        </authorList>
    </citation>
    <scope>GENOME REANNOTATION</scope>
    <source>
        <strain evidence="1 2">Georgia GA2</strain>
    </source>
</reference>
<dbReference type="InParanoid" id="D6WDH3"/>
<proteinExistence type="predicted"/>
<keyword evidence="2" id="KW-1185">Reference proteome</keyword>
<evidence type="ECO:0000313" key="1">
    <source>
        <dbReference type="EMBL" id="EFA00775.1"/>
    </source>
</evidence>
<reference evidence="1 2" key="1">
    <citation type="journal article" date="2008" name="Nature">
        <title>The genome of the model beetle and pest Tribolium castaneum.</title>
        <authorList>
            <consortium name="Tribolium Genome Sequencing Consortium"/>
            <person name="Richards S."/>
            <person name="Gibbs R.A."/>
            <person name="Weinstock G.M."/>
            <person name="Brown S.J."/>
            <person name="Denell R."/>
            <person name="Beeman R.W."/>
            <person name="Gibbs R."/>
            <person name="Beeman R.W."/>
            <person name="Brown S.J."/>
            <person name="Bucher G."/>
            <person name="Friedrich M."/>
            <person name="Grimmelikhuijzen C.J."/>
            <person name="Klingler M."/>
            <person name="Lorenzen M."/>
            <person name="Richards S."/>
            <person name="Roth S."/>
            <person name="Schroder R."/>
            <person name="Tautz D."/>
            <person name="Zdobnov E.M."/>
            <person name="Muzny D."/>
            <person name="Gibbs R.A."/>
            <person name="Weinstock G.M."/>
            <person name="Attaway T."/>
            <person name="Bell S."/>
            <person name="Buhay C.J."/>
            <person name="Chandrabose M.N."/>
            <person name="Chavez D."/>
            <person name="Clerk-Blankenburg K.P."/>
            <person name="Cree A."/>
            <person name="Dao M."/>
            <person name="Davis C."/>
            <person name="Chacko J."/>
            <person name="Dinh H."/>
            <person name="Dugan-Rocha S."/>
            <person name="Fowler G."/>
            <person name="Garner T.T."/>
            <person name="Garnes J."/>
            <person name="Gnirke A."/>
            <person name="Hawes A."/>
            <person name="Hernandez J."/>
            <person name="Hines S."/>
            <person name="Holder M."/>
            <person name="Hume J."/>
            <person name="Jhangiani S.N."/>
            <person name="Joshi V."/>
            <person name="Khan Z.M."/>
            <person name="Jackson L."/>
            <person name="Kovar C."/>
            <person name="Kowis A."/>
            <person name="Lee S."/>
            <person name="Lewis L.R."/>
            <person name="Margolis J."/>
            <person name="Morgan M."/>
            <person name="Nazareth L.V."/>
            <person name="Nguyen N."/>
            <person name="Okwuonu G."/>
            <person name="Parker D."/>
            <person name="Richards S."/>
            <person name="Ruiz S.J."/>
            <person name="Santibanez J."/>
            <person name="Savard J."/>
            <person name="Scherer S.E."/>
            <person name="Schneider B."/>
            <person name="Sodergren E."/>
            <person name="Tautz D."/>
            <person name="Vattahil S."/>
            <person name="Villasana D."/>
            <person name="White C.S."/>
            <person name="Wright R."/>
            <person name="Park Y."/>
            <person name="Beeman R.W."/>
            <person name="Lord J."/>
            <person name="Oppert B."/>
            <person name="Lorenzen M."/>
            <person name="Brown S."/>
            <person name="Wang L."/>
            <person name="Savard J."/>
            <person name="Tautz D."/>
            <person name="Richards S."/>
            <person name="Weinstock G."/>
            <person name="Gibbs R.A."/>
            <person name="Liu Y."/>
            <person name="Worley K."/>
            <person name="Weinstock G."/>
            <person name="Elsik C.G."/>
            <person name="Reese J.T."/>
            <person name="Elhaik E."/>
            <person name="Landan G."/>
            <person name="Graur D."/>
            <person name="Arensburger P."/>
            <person name="Atkinson P."/>
            <person name="Beeman R.W."/>
            <person name="Beidler J."/>
            <person name="Brown S.J."/>
            <person name="Demuth J.P."/>
            <person name="Drury D.W."/>
            <person name="Du Y.Z."/>
            <person name="Fujiwara H."/>
            <person name="Lorenzen M."/>
            <person name="Maselli V."/>
            <person name="Osanai M."/>
            <person name="Park Y."/>
            <person name="Robertson H.M."/>
            <person name="Tu Z."/>
            <person name="Wang J.J."/>
            <person name="Wang S."/>
            <person name="Richards S."/>
            <person name="Song H."/>
            <person name="Zhang L."/>
            <person name="Sodergren E."/>
            <person name="Werner D."/>
            <person name="Stanke M."/>
            <person name="Morgenstern B."/>
            <person name="Solovyev V."/>
            <person name="Kosarev P."/>
            <person name="Brown G."/>
            <person name="Chen H.C."/>
            <person name="Ermolaeva O."/>
            <person name="Hlavina W."/>
            <person name="Kapustin Y."/>
            <person name="Kiryutin B."/>
            <person name="Kitts P."/>
            <person name="Maglott D."/>
            <person name="Pruitt K."/>
            <person name="Sapojnikov V."/>
            <person name="Souvorov A."/>
            <person name="Mackey A.J."/>
            <person name="Waterhouse R.M."/>
            <person name="Wyder S."/>
            <person name="Zdobnov E.M."/>
            <person name="Zdobnov E.M."/>
            <person name="Wyder S."/>
            <person name="Kriventseva E.V."/>
            <person name="Kadowaki T."/>
            <person name="Bork P."/>
            <person name="Aranda M."/>
            <person name="Bao R."/>
            <person name="Beermann A."/>
            <person name="Berns N."/>
            <person name="Bolognesi R."/>
            <person name="Bonneton F."/>
            <person name="Bopp D."/>
            <person name="Brown S.J."/>
            <person name="Bucher G."/>
            <person name="Butts T."/>
            <person name="Chaumot A."/>
            <person name="Denell R.E."/>
            <person name="Ferrier D.E."/>
            <person name="Friedrich M."/>
            <person name="Gordon C.M."/>
            <person name="Jindra M."/>
            <person name="Klingler M."/>
            <person name="Lan Q."/>
            <person name="Lattorff H.M."/>
            <person name="Laudet V."/>
            <person name="von Levetsow C."/>
            <person name="Liu Z."/>
            <person name="Lutz R."/>
            <person name="Lynch J.A."/>
            <person name="da Fonseca R.N."/>
            <person name="Posnien N."/>
            <person name="Reuter R."/>
            <person name="Roth S."/>
            <person name="Savard J."/>
            <person name="Schinko J.B."/>
            <person name="Schmitt C."/>
            <person name="Schoppmeier M."/>
            <person name="Schroder R."/>
            <person name="Shippy T.D."/>
            <person name="Simonnet F."/>
            <person name="Marques-Souza H."/>
            <person name="Tautz D."/>
            <person name="Tomoyasu Y."/>
            <person name="Trauner J."/>
            <person name="Van der Zee M."/>
            <person name="Vervoort M."/>
            <person name="Wittkopp N."/>
            <person name="Wimmer E.A."/>
            <person name="Yang X."/>
            <person name="Jones A.K."/>
            <person name="Sattelle D.B."/>
            <person name="Ebert P.R."/>
            <person name="Nelson D."/>
            <person name="Scott J.G."/>
            <person name="Beeman R.W."/>
            <person name="Muthukrishnan S."/>
            <person name="Kramer K.J."/>
            <person name="Arakane Y."/>
            <person name="Beeman R.W."/>
            <person name="Zhu Q."/>
            <person name="Hogenkamp D."/>
            <person name="Dixit R."/>
            <person name="Oppert B."/>
            <person name="Jiang H."/>
            <person name="Zou Z."/>
            <person name="Marshall J."/>
            <person name="Elpidina E."/>
            <person name="Vinokurov K."/>
            <person name="Oppert C."/>
            <person name="Zou Z."/>
            <person name="Evans J."/>
            <person name="Lu Z."/>
            <person name="Zhao P."/>
            <person name="Sumathipala N."/>
            <person name="Altincicek B."/>
            <person name="Vilcinskas A."/>
            <person name="Williams M."/>
            <person name="Hultmark D."/>
            <person name="Hetru C."/>
            <person name="Jiang H."/>
            <person name="Grimmelikhuijzen C.J."/>
            <person name="Hauser F."/>
            <person name="Cazzamali G."/>
            <person name="Williamson M."/>
            <person name="Park Y."/>
            <person name="Li B."/>
            <person name="Tanaka Y."/>
            <person name="Predel R."/>
            <person name="Neupert S."/>
            <person name="Schachtner J."/>
            <person name="Verleyen P."/>
            <person name="Raible F."/>
            <person name="Bork P."/>
            <person name="Friedrich M."/>
            <person name="Walden K.K."/>
            <person name="Robertson H.M."/>
            <person name="Angeli S."/>
            <person name="Foret S."/>
            <person name="Bucher G."/>
            <person name="Schuetz S."/>
            <person name="Maleszka R."/>
            <person name="Wimmer E.A."/>
            <person name="Beeman R.W."/>
            <person name="Lorenzen M."/>
            <person name="Tomoyasu Y."/>
            <person name="Miller S.C."/>
            <person name="Grossmann D."/>
            <person name="Bucher G."/>
        </authorList>
    </citation>
    <scope>NUCLEOTIDE SEQUENCE [LARGE SCALE GENOMIC DNA]</scope>
    <source>
        <strain evidence="1 2">Georgia GA2</strain>
    </source>
</reference>